<evidence type="ECO:0000313" key="4">
    <source>
        <dbReference type="Proteomes" id="UP000027284"/>
    </source>
</evidence>
<dbReference type="InterPro" id="IPR051610">
    <property type="entry name" value="GPI/OXD"/>
</dbReference>
<accession>A0A062XL05</accession>
<evidence type="ECO:0000256" key="1">
    <source>
        <dbReference type="ARBA" id="ARBA00022723"/>
    </source>
</evidence>
<proteinExistence type="predicted"/>
<keyword evidence="1" id="KW-0479">Metal-binding</keyword>
<name>A0A062XL05_9BACT</name>
<reference evidence="3 4" key="1">
    <citation type="submission" date="2014-04" db="EMBL/GenBank/DDBJ databases">
        <title>The Genome Sequence of Thermoanaerobaculum aquaticum MP-01, The First Cultivated Group 23 Acidobacterium.</title>
        <authorList>
            <person name="Stamps B.W."/>
            <person name="Losey N.A."/>
            <person name="Lawson P.A."/>
            <person name="Stevenson B.S."/>
        </authorList>
    </citation>
    <scope>NUCLEOTIDE SEQUENCE [LARGE SCALE GENOMIC DNA]</scope>
    <source>
        <strain evidence="3 4">MP-01</strain>
    </source>
</reference>
<dbReference type="OrthoDB" id="9791637at2"/>
<comment type="caution">
    <text evidence="3">The sequence shown here is derived from an EMBL/GenBank/DDBJ whole genome shotgun (WGS) entry which is preliminary data.</text>
</comment>
<dbReference type="STRING" id="1312852.EG19_07025"/>
<keyword evidence="4" id="KW-1185">Reference proteome</keyword>
<sequence length="133" mass="14611">MAKEGRVVLPQEVEAKPVARARGASMAVVLGPEIGVPNFITRRFFLAPGGRIPEHRHPDLEHEQVVIRGHMTIALDGEEHVVGPGAAVFIPAGCAHWYENRGQEPVEFLCVVPKTESYTTEWLEEPPPGAYLP</sequence>
<dbReference type="GO" id="GO:0046872">
    <property type="term" value="F:metal ion binding"/>
    <property type="evidence" value="ECO:0007669"/>
    <property type="project" value="UniProtKB-KW"/>
</dbReference>
<evidence type="ECO:0000313" key="3">
    <source>
        <dbReference type="EMBL" id="KDA53232.1"/>
    </source>
</evidence>
<feature type="domain" description="Cupin type-2" evidence="2">
    <location>
        <begin position="45"/>
        <end position="112"/>
    </location>
</feature>
<evidence type="ECO:0000259" key="2">
    <source>
        <dbReference type="Pfam" id="PF07883"/>
    </source>
</evidence>
<gene>
    <name evidence="3" type="ORF">EG19_07025</name>
</gene>
<dbReference type="Proteomes" id="UP000027284">
    <property type="component" value="Unassembled WGS sequence"/>
</dbReference>
<protein>
    <submittedName>
        <fullName evidence="3">Cupin</fullName>
    </submittedName>
</protein>
<dbReference type="RefSeq" id="WP_053335196.1">
    <property type="nucleotide sequence ID" value="NZ_JMFG01000025.1"/>
</dbReference>
<dbReference type="Gene3D" id="2.60.120.10">
    <property type="entry name" value="Jelly Rolls"/>
    <property type="match status" value="1"/>
</dbReference>
<dbReference type="EMBL" id="JMFG01000025">
    <property type="protein sequence ID" value="KDA53232.1"/>
    <property type="molecule type" value="Genomic_DNA"/>
</dbReference>
<dbReference type="InterPro" id="IPR011051">
    <property type="entry name" value="RmlC_Cupin_sf"/>
</dbReference>
<dbReference type="InterPro" id="IPR014710">
    <property type="entry name" value="RmlC-like_jellyroll"/>
</dbReference>
<dbReference type="AlphaFoldDB" id="A0A062XL05"/>
<dbReference type="CDD" id="cd02222">
    <property type="entry name" value="cupin_TM1459-like"/>
    <property type="match status" value="1"/>
</dbReference>
<dbReference type="SUPFAM" id="SSF51182">
    <property type="entry name" value="RmlC-like cupins"/>
    <property type="match status" value="1"/>
</dbReference>
<dbReference type="PANTHER" id="PTHR35848">
    <property type="entry name" value="OXALATE-BINDING PROTEIN"/>
    <property type="match status" value="1"/>
</dbReference>
<organism evidence="3 4">
    <name type="scientific">Thermoanaerobaculum aquaticum</name>
    <dbReference type="NCBI Taxonomy" id="1312852"/>
    <lineage>
        <taxon>Bacteria</taxon>
        <taxon>Pseudomonadati</taxon>
        <taxon>Acidobacteriota</taxon>
        <taxon>Thermoanaerobaculia</taxon>
        <taxon>Thermoanaerobaculales</taxon>
        <taxon>Thermoanaerobaculaceae</taxon>
        <taxon>Thermoanaerobaculum</taxon>
    </lineage>
</organism>
<dbReference type="Pfam" id="PF07883">
    <property type="entry name" value="Cupin_2"/>
    <property type="match status" value="1"/>
</dbReference>
<dbReference type="InterPro" id="IPR013096">
    <property type="entry name" value="Cupin_2"/>
</dbReference>